<evidence type="ECO:0000313" key="2">
    <source>
        <dbReference type="EMBL" id="MCW3473826.1"/>
    </source>
</evidence>
<evidence type="ECO:0000313" key="3">
    <source>
        <dbReference type="Proteomes" id="UP001165679"/>
    </source>
</evidence>
<keyword evidence="3" id="KW-1185">Reference proteome</keyword>
<reference evidence="2" key="2">
    <citation type="submission" date="2022-10" db="EMBL/GenBank/DDBJ databases">
        <authorList>
            <person name="Trinh H.N."/>
        </authorList>
    </citation>
    <scope>NUCLEOTIDE SEQUENCE</scope>
    <source>
        <strain evidence="2">RN2-1</strain>
    </source>
</reference>
<evidence type="ECO:0000256" key="1">
    <source>
        <dbReference type="SAM" id="SignalP"/>
    </source>
</evidence>
<protein>
    <submittedName>
        <fullName evidence="2">Lipid A deacylase LpxR family protein</fullName>
    </submittedName>
</protein>
<dbReference type="EMBL" id="JAPDNT010000002">
    <property type="protein sequence ID" value="MCW3473826.1"/>
    <property type="molecule type" value="Genomic_DNA"/>
</dbReference>
<gene>
    <name evidence="2" type="ORF">OL599_04480</name>
</gene>
<accession>A0AA41YI01</accession>
<organism evidence="2 3">
    <name type="scientific">Limobrevibacterium gyesilva</name>
    <dbReference type="NCBI Taxonomy" id="2991712"/>
    <lineage>
        <taxon>Bacteria</taxon>
        <taxon>Pseudomonadati</taxon>
        <taxon>Pseudomonadota</taxon>
        <taxon>Alphaproteobacteria</taxon>
        <taxon>Acetobacterales</taxon>
        <taxon>Acetobacteraceae</taxon>
        <taxon>Limobrevibacterium</taxon>
    </lineage>
</organism>
<dbReference type="Proteomes" id="UP001165679">
    <property type="component" value="Unassembled WGS sequence"/>
</dbReference>
<name>A0AA41YI01_9PROT</name>
<dbReference type="InterPro" id="IPR018707">
    <property type="entry name" value="LpxR"/>
</dbReference>
<dbReference type="Gene3D" id="2.40.128.140">
    <property type="entry name" value="Outer membrane protein"/>
    <property type="match status" value="1"/>
</dbReference>
<sequence>MTHRPRQLLCTAALAGAALVCGPALAQLPPADPSSVWTIQDENASVSSATVTDRYYTNGLRISWASPTDAAPDWLAGVGQKLWGNGRQRMVFDLTQQIYTPFDTKVAIPPPGDRPYAGVMMGTFGLISDTATSRSTFTLGLGMVGPAALGKQAQDFVHSVIGQKKDFGWDTQLNNEPMLQITSSRVWRLKTGTIGNLETEALPELTAGVGTVRVYALTGVTFRVGQGLDADFGVARVRPGLSGGDAFTRTRKFGWYFFAGGNGQAVAHDITLDGNIFQNSNSVKRIPYVGEAQFGFAVLAYGARLSYTQVVQTQEFRHQKGGLHQFGSLALSVRF</sequence>
<dbReference type="InterPro" id="IPR037107">
    <property type="entry name" value="Put_OMP_sf"/>
</dbReference>
<comment type="caution">
    <text evidence="2">The sequence shown here is derived from an EMBL/GenBank/DDBJ whole genome shotgun (WGS) entry which is preliminary data.</text>
</comment>
<dbReference type="RefSeq" id="WP_264712444.1">
    <property type="nucleotide sequence ID" value="NZ_JAPDNT010000002.1"/>
</dbReference>
<reference evidence="2" key="1">
    <citation type="submission" date="2022-09" db="EMBL/GenBank/DDBJ databases">
        <title>Rhodovastum sp. nov. RN2-1 isolated from soil in Seongnam, South Korea.</title>
        <authorList>
            <person name="Le N.T."/>
        </authorList>
    </citation>
    <scope>NUCLEOTIDE SEQUENCE</scope>
    <source>
        <strain evidence="2">RN2-1</strain>
    </source>
</reference>
<proteinExistence type="predicted"/>
<dbReference type="Pfam" id="PF09982">
    <property type="entry name" value="LpxR"/>
    <property type="match status" value="1"/>
</dbReference>
<keyword evidence="1" id="KW-0732">Signal</keyword>
<feature type="chain" id="PRO_5041296496" evidence="1">
    <location>
        <begin position="27"/>
        <end position="335"/>
    </location>
</feature>
<dbReference type="AlphaFoldDB" id="A0AA41YI01"/>
<feature type="signal peptide" evidence="1">
    <location>
        <begin position="1"/>
        <end position="26"/>
    </location>
</feature>